<feature type="domain" description="HIT" evidence="2">
    <location>
        <begin position="4"/>
        <end position="109"/>
    </location>
</feature>
<dbReference type="RefSeq" id="WP_250084204.1">
    <property type="nucleotide sequence ID" value="NZ_JAMJPJ010000045.1"/>
</dbReference>
<evidence type="ECO:0000256" key="1">
    <source>
        <dbReference type="PROSITE-ProRule" id="PRU00464"/>
    </source>
</evidence>
<organism evidence="3 4">
    <name type="scientific">Halomonas llamarensis</name>
    <dbReference type="NCBI Taxonomy" id="2945104"/>
    <lineage>
        <taxon>Bacteria</taxon>
        <taxon>Pseudomonadati</taxon>
        <taxon>Pseudomonadota</taxon>
        <taxon>Gammaproteobacteria</taxon>
        <taxon>Oceanospirillales</taxon>
        <taxon>Halomonadaceae</taxon>
        <taxon>Halomonas</taxon>
    </lineage>
</organism>
<evidence type="ECO:0000313" key="3">
    <source>
        <dbReference type="EMBL" id="MCL7931598.1"/>
    </source>
</evidence>
<reference evidence="3" key="1">
    <citation type="submission" date="2022-05" db="EMBL/GenBank/DDBJ databases">
        <title>Halomonas geminus sp. nov. and Halomonas llamarensis sp. nov. isolated from high-altitude salars of the Atacama Desert.</title>
        <authorList>
            <person name="Hintersatz C."/>
            <person name="Rojas L.A."/>
            <person name="Wei T.-S."/>
            <person name="Kutschke S."/>
            <person name="Lehmann F."/>
            <person name="Jain R."/>
            <person name="Pollmann K."/>
        </authorList>
    </citation>
    <scope>NUCLEOTIDE SEQUENCE</scope>
    <source>
        <strain evidence="3">ATCHA</strain>
    </source>
</reference>
<dbReference type="InterPro" id="IPR001310">
    <property type="entry name" value="Histidine_triad_HIT"/>
</dbReference>
<evidence type="ECO:0000259" key="2">
    <source>
        <dbReference type="PROSITE" id="PS51084"/>
    </source>
</evidence>
<dbReference type="Proteomes" id="UP001165308">
    <property type="component" value="Unassembled WGS sequence"/>
</dbReference>
<accession>A0ABT0SUU2</accession>
<name>A0ABT0SUU2_9GAMM</name>
<dbReference type="Pfam" id="PF01230">
    <property type="entry name" value="HIT"/>
    <property type="match status" value="1"/>
</dbReference>
<dbReference type="PANTHER" id="PTHR46648:SF1">
    <property type="entry name" value="ADENOSINE 5'-MONOPHOSPHORAMIDASE HNT1"/>
    <property type="match status" value="1"/>
</dbReference>
<proteinExistence type="predicted"/>
<dbReference type="PANTHER" id="PTHR46648">
    <property type="entry name" value="HIT FAMILY PROTEIN 1"/>
    <property type="match status" value="1"/>
</dbReference>
<gene>
    <name evidence="3" type="ORF">M8006_16705</name>
</gene>
<protein>
    <submittedName>
        <fullName evidence="3">HIT family protein</fullName>
    </submittedName>
</protein>
<dbReference type="PROSITE" id="PS51084">
    <property type="entry name" value="HIT_2"/>
    <property type="match status" value="1"/>
</dbReference>
<dbReference type="Gene3D" id="3.30.428.10">
    <property type="entry name" value="HIT-like"/>
    <property type="match status" value="1"/>
</dbReference>
<evidence type="ECO:0000313" key="4">
    <source>
        <dbReference type="Proteomes" id="UP001165308"/>
    </source>
</evidence>
<dbReference type="InterPro" id="IPR011146">
    <property type="entry name" value="HIT-like"/>
</dbReference>
<dbReference type="EMBL" id="JAMJPJ010000045">
    <property type="protein sequence ID" value="MCL7931598.1"/>
    <property type="molecule type" value="Genomic_DNA"/>
</dbReference>
<dbReference type="InterPro" id="IPR036265">
    <property type="entry name" value="HIT-like_sf"/>
</dbReference>
<comment type="caution">
    <text evidence="1">Lacks conserved residue(s) required for the propagation of feature annotation.</text>
</comment>
<dbReference type="PRINTS" id="PR00332">
    <property type="entry name" value="HISTRIAD"/>
</dbReference>
<comment type="caution">
    <text evidence="3">The sequence shown here is derived from an EMBL/GenBank/DDBJ whole genome shotgun (WGS) entry which is preliminary data.</text>
</comment>
<keyword evidence="4" id="KW-1185">Reference proteome</keyword>
<dbReference type="SUPFAM" id="SSF54197">
    <property type="entry name" value="HIT-like"/>
    <property type="match status" value="1"/>
</dbReference>
<sequence length="152" mass="16794">MSCIFCEIVAGNVPGHKIWEDADHLAFLSIYPNTPGFSVVIPKRHISSYLFAQDDDVVTSLVLASKRVALLLDEALDDVGRTGMIFEGYGVDHLHAKLFPMHGTGPHSAFKPIASSVEKYFHSYEGYISSHDYKREDDNVLADLAAKIRANA</sequence>